<evidence type="ECO:0000256" key="8">
    <source>
        <dbReference type="ARBA" id="ARBA00047838"/>
    </source>
</evidence>
<dbReference type="PANTHER" id="PTHR42701:SF1">
    <property type="entry name" value="IMIDAZOLE GLYCEROL PHOSPHATE SYNTHASE SUBUNIT HISH"/>
    <property type="match status" value="1"/>
</dbReference>
<dbReference type="PROSITE" id="PS51273">
    <property type="entry name" value="GATASE_TYPE_1"/>
    <property type="match status" value="1"/>
</dbReference>
<dbReference type="InterPro" id="IPR010139">
    <property type="entry name" value="Imidazole-glycPsynth_HisH"/>
</dbReference>
<keyword evidence="13" id="KW-0808">Transferase</keyword>
<comment type="subcellular location">
    <subcellularLocation>
        <location evidence="10">Cytoplasm</location>
    </subcellularLocation>
</comment>
<comment type="catalytic activity">
    <reaction evidence="8 10">
        <text>5-[(5-phospho-1-deoxy-D-ribulos-1-ylimino)methylamino]-1-(5-phospho-beta-D-ribosyl)imidazole-4-carboxamide + L-glutamine = D-erythro-1-(imidazol-4-yl)glycerol 3-phosphate + 5-amino-1-(5-phospho-beta-D-ribosyl)imidazole-4-carboxamide + L-glutamate + H(+)</text>
        <dbReference type="Rhea" id="RHEA:24793"/>
        <dbReference type="ChEBI" id="CHEBI:15378"/>
        <dbReference type="ChEBI" id="CHEBI:29985"/>
        <dbReference type="ChEBI" id="CHEBI:58278"/>
        <dbReference type="ChEBI" id="CHEBI:58359"/>
        <dbReference type="ChEBI" id="CHEBI:58475"/>
        <dbReference type="ChEBI" id="CHEBI:58525"/>
        <dbReference type="EC" id="4.3.2.10"/>
    </reaction>
</comment>
<keyword evidence="10" id="KW-0963">Cytoplasm</keyword>
<evidence type="ECO:0000256" key="1">
    <source>
        <dbReference type="ARBA" id="ARBA00005091"/>
    </source>
</evidence>
<keyword evidence="13" id="KW-0328">Glycosyltransferase</keyword>
<feature type="active site" evidence="10 11">
    <location>
        <position position="202"/>
    </location>
</feature>
<keyword evidence="14" id="KW-1185">Reference proteome</keyword>
<accession>A0A347WC06</accession>
<dbReference type="AlphaFoldDB" id="A0A347WC06"/>
<keyword evidence="3 10" id="KW-0028">Amino-acid biosynthesis</keyword>
<evidence type="ECO:0000256" key="2">
    <source>
        <dbReference type="ARBA" id="ARBA00011152"/>
    </source>
</evidence>
<dbReference type="SUPFAM" id="SSF52317">
    <property type="entry name" value="Class I glutamine amidotransferase-like"/>
    <property type="match status" value="1"/>
</dbReference>
<dbReference type="KEGG" id="ksc:CD178_01626"/>
<keyword evidence="5 10" id="KW-0315">Glutamine amidotransferase</keyword>
<name>A0A347WC06_9PROT</name>
<dbReference type="NCBIfam" id="TIGR01855">
    <property type="entry name" value="IMP_synth_hisH"/>
    <property type="match status" value="1"/>
</dbReference>
<evidence type="ECO:0000256" key="3">
    <source>
        <dbReference type="ARBA" id="ARBA00022605"/>
    </source>
</evidence>
<gene>
    <name evidence="13" type="primary">hisH1</name>
    <name evidence="10" type="synonym">hisH</name>
    <name evidence="13" type="ORF">CD178_01626</name>
</gene>
<dbReference type="OrthoDB" id="9807137at2"/>
<comment type="function">
    <text evidence="10">IGPS catalyzes the conversion of PRFAR and glutamine to IGP, AICAR and glutamate. The HisH subunit catalyzes the hydrolysis of glutamine to glutamate and ammonia as part of the synthesis of IGP and AICAR. The resulting ammonia molecule is channeled to the active site of HisF.</text>
</comment>
<comment type="subunit">
    <text evidence="2 10">Heterodimer of HisH and HisF.</text>
</comment>
<comment type="pathway">
    <text evidence="1 10">Amino-acid biosynthesis; L-histidine biosynthesis; L-histidine from 5-phospho-alpha-D-ribose 1-diphosphate: step 5/9.</text>
</comment>
<keyword evidence="7 10" id="KW-0456">Lyase</keyword>
<evidence type="ECO:0000256" key="11">
    <source>
        <dbReference type="PIRSR" id="PIRSR000495-1"/>
    </source>
</evidence>
<evidence type="ECO:0000259" key="12">
    <source>
        <dbReference type="Pfam" id="PF00117"/>
    </source>
</evidence>
<evidence type="ECO:0000256" key="9">
    <source>
        <dbReference type="ARBA" id="ARBA00049534"/>
    </source>
</evidence>
<evidence type="ECO:0000256" key="7">
    <source>
        <dbReference type="ARBA" id="ARBA00023239"/>
    </source>
</evidence>
<dbReference type="Gene3D" id="3.40.50.880">
    <property type="match status" value="1"/>
</dbReference>
<dbReference type="RefSeq" id="WP_118962853.1">
    <property type="nucleotide sequence ID" value="NZ_CP023036.1"/>
</dbReference>
<protein>
    <recommendedName>
        <fullName evidence="10">Imidazole glycerol phosphate synthase subunit HisH</fullName>
        <ecNumber evidence="10">4.3.2.10</ecNumber>
    </recommendedName>
    <alternativeName>
        <fullName evidence="10">IGP synthase glutaminase subunit</fullName>
        <ecNumber evidence="10">3.5.1.2</ecNumber>
    </alternativeName>
    <alternativeName>
        <fullName evidence="10">IGP synthase subunit HisH</fullName>
    </alternativeName>
    <alternativeName>
        <fullName evidence="10">ImGP synthase subunit HisH</fullName>
        <shortName evidence="10">IGPS subunit HisH</shortName>
    </alternativeName>
</protein>
<evidence type="ECO:0000313" key="13">
    <source>
        <dbReference type="EMBL" id="AXY22399.1"/>
    </source>
</evidence>
<keyword evidence="4 10" id="KW-0378">Hydrolase</keyword>
<dbReference type="EC" id="4.3.2.10" evidence="10"/>
<dbReference type="GO" id="GO:0016829">
    <property type="term" value="F:lyase activity"/>
    <property type="evidence" value="ECO:0007669"/>
    <property type="project" value="UniProtKB-KW"/>
</dbReference>
<evidence type="ECO:0000313" key="14">
    <source>
        <dbReference type="Proteomes" id="UP000264120"/>
    </source>
</evidence>
<sequence>MPAPVSSRTQSIVVIDYNGGNLASAARALARAAQDSGLDAEVTITADPQAVHRADRIVLPGQGAFADCASGLAAQPGLRDAIVEATDNGVPFLGICVGMQLMAERGREHGVTPGFGWIAGEIRLMDVPDLRLPQMGWNQLEFTPDAHPLTEGLAADAHGYFVHSFALADYDPTDMVATTDYGGTVPAIVARGNRAGTQFHVEKSQGVGLRILSNFLRWTPTPDGTP</sequence>
<dbReference type="GO" id="GO:0000107">
    <property type="term" value="F:imidazoleglycerol-phosphate synthase activity"/>
    <property type="evidence" value="ECO:0007669"/>
    <property type="project" value="UniProtKB-UniRule"/>
</dbReference>
<reference evidence="13 14" key="1">
    <citation type="submission" date="2017-08" db="EMBL/GenBank/DDBJ databases">
        <title>Complete genome sequence of Gluconacetobacter saccharivorans CV1 isolated from Fermented Vinegar.</title>
        <authorList>
            <person name="Kim S.-Y."/>
        </authorList>
    </citation>
    <scope>NUCLEOTIDE SEQUENCE [LARGE SCALE GENOMIC DNA]</scope>
    <source>
        <strain evidence="13 14">CV1</strain>
    </source>
</reference>
<evidence type="ECO:0000256" key="4">
    <source>
        <dbReference type="ARBA" id="ARBA00022801"/>
    </source>
</evidence>
<dbReference type="InterPro" id="IPR029062">
    <property type="entry name" value="Class_I_gatase-like"/>
</dbReference>
<evidence type="ECO:0000256" key="5">
    <source>
        <dbReference type="ARBA" id="ARBA00022962"/>
    </source>
</evidence>
<feature type="active site" description="Nucleophile" evidence="10 11">
    <location>
        <position position="96"/>
    </location>
</feature>
<proteinExistence type="inferred from homology"/>
<dbReference type="GO" id="GO:0004359">
    <property type="term" value="F:glutaminase activity"/>
    <property type="evidence" value="ECO:0007669"/>
    <property type="project" value="UniProtKB-EC"/>
</dbReference>
<dbReference type="GO" id="GO:0005737">
    <property type="term" value="C:cytoplasm"/>
    <property type="evidence" value="ECO:0007669"/>
    <property type="project" value="UniProtKB-SubCell"/>
</dbReference>
<dbReference type="PANTHER" id="PTHR42701">
    <property type="entry name" value="IMIDAZOLE GLYCEROL PHOSPHATE SYNTHASE SUBUNIT HISH"/>
    <property type="match status" value="1"/>
</dbReference>
<organism evidence="13 14">
    <name type="scientific">Komagataeibacter saccharivorans</name>
    <dbReference type="NCBI Taxonomy" id="265959"/>
    <lineage>
        <taxon>Bacteria</taxon>
        <taxon>Pseudomonadati</taxon>
        <taxon>Pseudomonadota</taxon>
        <taxon>Alphaproteobacteria</taxon>
        <taxon>Acetobacterales</taxon>
        <taxon>Acetobacteraceae</taxon>
        <taxon>Komagataeibacter</taxon>
    </lineage>
</organism>
<dbReference type="CDD" id="cd01748">
    <property type="entry name" value="GATase1_IGP_Synthase"/>
    <property type="match status" value="1"/>
</dbReference>
<dbReference type="Pfam" id="PF00117">
    <property type="entry name" value="GATase"/>
    <property type="match status" value="1"/>
</dbReference>
<dbReference type="HAMAP" id="MF_00278">
    <property type="entry name" value="HisH"/>
    <property type="match status" value="1"/>
</dbReference>
<dbReference type="EC" id="3.5.1.2" evidence="10"/>
<keyword evidence="6 10" id="KW-0368">Histidine biosynthesis</keyword>
<dbReference type="InterPro" id="IPR017926">
    <property type="entry name" value="GATASE"/>
</dbReference>
<evidence type="ECO:0000256" key="10">
    <source>
        <dbReference type="HAMAP-Rule" id="MF_00278"/>
    </source>
</evidence>
<dbReference type="Proteomes" id="UP000264120">
    <property type="component" value="Chromosome"/>
</dbReference>
<dbReference type="PIRSF" id="PIRSF000495">
    <property type="entry name" value="Amidotransf_hisH"/>
    <property type="match status" value="1"/>
</dbReference>
<dbReference type="GO" id="GO:0000105">
    <property type="term" value="P:L-histidine biosynthetic process"/>
    <property type="evidence" value="ECO:0007669"/>
    <property type="project" value="UniProtKB-UniRule"/>
</dbReference>
<dbReference type="UniPathway" id="UPA00031">
    <property type="reaction ID" value="UER00010"/>
</dbReference>
<feature type="domain" description="Glutamine amidotransferase" evidence="12">
    <location>
        <begin position="23"/>
        <end position="216"/>
    </location>
</feature>
<dbReference type="EMBL" id="CP023036">
    <property type="protein sequence ID" value="AXY22399.1"/>
    <property type="molecule type" value="Genomic_DNA"/>
</dbReference>
<comment type="catalytic activity">
    <reaction evidence="9 10">
        <text>L-glutamine + H2O = L-glutamate + NH4(+)</text>
        <dbReference type="Rhea" id="RHEA:15889"/>
        <dbReference type="ChEBI" id="CHEBI:15377"/>
        <dbReference type="ChEBI" id="CHEBI:28938"/>
        <dbReference type="ChEBI" id="CHEBI:29985"/>
        <dbReference type="ChEBI" id="CHEBI:58359"/>
        <dbReference type="EC" id="3.5.1.2"/>
    </reaction>
</comment>
<evidence type="ECO:0000256" key="6">
    <source>
        <dbReference type="ARBA" id="ARBA00023102"/>
    </source>
</evidence>
<feature type="active site" evidence="10 11">
    <location>
        <position position="200"/>
    </location>
</feature>